<accession>A0A7J6PUN6</accession>
<reference evidence="1 2" key="1">
    <citation type="submission" date="2020-04" db="EMBL/GenBank/DDBJ databases">
        <title>Perkinsus olseni comparative genomics.</title>
        <authorList>
            <person name="Bogema D.R."/>
        </authorList>
    </citation>
    <scope>NUCLEOTIDE SEQUENCE [LARGE SCALE GENOMIC DNA]</scope>
    <source>
        <strain evidence="1 2">ATCC PRA-207</strain>
    </source>
</reference>
<proteinExistence type="predicted"/>
<dbReference type="EMBL" id="JABANO010037682">
    <property type="protein sequence ID" value="KAF4699778.1"/>
    <property type="molecule type" value="Genomic_DNA"/>
</dbReference>
<evidence type="ECO:0000313" key="2">
    <source>
        <dbReference type="Proteomes" id="UP000553632"/>
    </source>
</evidence>
<dbReference type="Proteomes" id="UP000553632">
    <property type="component" value="Unassembled WGS sequence"/>
</dbReference>
<comment type="caution">
    <text evidence="1">The sequence shown here is derived from an EMBL/GenBank/DDBJ whole genome shotgun (WGS) entry which is preliminary data.</text>
</comment>
<dbReference type="AlphaFoldDB" id="A0A7J6PUN6"/>
<sequence length="249" mass="28050">MPTRHLIMRASAAAVAAFIPHLPLGHAIGATNLPADDFPHRNPTTTRFDLMNSTAVCSYHNGDYASNHTASLFIRVGEKSVQTDYVQCPATKARSSFSLAYWGHPAVRSHAFHRPHTVDTHRYPQGPPPNEGLDPLRKVDQSGLRQELKGLFKAATRVSHGLTPDNAVIFETFMDREPPARQRVAEHLQSVCSAELTAIKRYFVSLRKLCDEYYTAYRAAKNAAKHEGWVFKEYLPGHYEVVPWWWASQ</sequence>
<organism evidence="1 2">
    <name type="scientific">Perkinsus olseni</name>
    <name type="common">Perkinsus atlanticus</name>
    <dbReference type="NCBI Taxonomy" id="32597"/>
    <lineage>
        <taxon>Eukaryota</taxon>
        <taxon>Sar</taxon>
        <taxon>Alveolata</taxon>
        <taxon>Perkinsozoa</taxon>
        <taxon>Perkinsea</taxon>
        <taxon>Perkinsida</taxon>
        <taxon>Perkinsidae</taxon>
        <taxon>Perkinsus</taxon>
    </lineage>
</organism>
<keyword evidence="2" id="KW-1185">Reference proteome</keyword>
<gene>
    <name evidence="1" type="ORF">FOZ63_012683</name>
</gene>
<evidence type="ECO:0000313" key="1">
    <source>
        <dbReference type="EMBL" id="KAF4699778.1"/>
    </source>
</evidence>
<name>A0A7J6PUN6_PEROL</name>
<protein>
    <submittedName>
        <fullName evidence="1">Uncharacterized protein</fullName>
    </submittedName>
</protein>